<dbReference type="InterPro" id="IPR014756">
    <property type="entry name" value="Ig_E-set"/>
</dbReference>
<dbReference type="GO" id="GO:0020037">
    <property type="term" value="F:heme binding"/>
    <property type="evidence" value="ECO:0007669"/>
    <property type="project" value="TreeGrafter"/>
</dbReference>
<dbReference type="PRINTS" id="PR00407">
    <property type="entry name" value="EUMOPTERIN"/>
</dbReference>
<dbReference type="SUPFAM" id="SSF81296">
    <property type="entry name" value="E set domains"/>
    <property type="match status" value="1"/>
</dbReference>
<accession>Q5EZ36</accession>
<evidence type="ECO:0000256" key="2">
    <source>
        <dbReference type="ARBA" id="ARBA00022505"/>
    </source>
</evidence>
<evidence type="ECO:0000256" key="3">
    <source>
        <dbReference type="ARBA" id="ARBA00022723"/>
    </source>
</evidence>
<evidence type="ECO:0000259" key="5">
    <source>
        <dbReference type="Pfam" id="PF03404"/>
    </source>
</evidence>
<evidence type="ECO:0000256" key="1">
    <source>
        <dbReference type="ARBA" id="ARBA00001924"/>
    </source>
</evidence>
<evidence type="ECO:0000256" key="4">
    <source>
        <dbReference type="ARBA" id="ARBA00023002"/>
    </source>
</evidence>
<dbReference type="Pfam" id="PF03404">
    <property type="entry name" value="Mo-co_dimer"/>
    <property type="match status" value="1"/>
</dbReference>
<keyword evidence="4" id="KW-0560">Oxidoreductase</keyword>
<dbReference type="AlphaFoldDB" id="Q5EZ36"/>
<dbReference type="InterPro" id="IPR005066">
    <property type="entry name" value="MoCF_OxRdtse_dimer"/>
</dbReference>
<feature type="domain" description="Moybdenum cofactor oxidoreductase dimerisation" evidence="5">
    <location>
        <begin position="9"/>
        <end position="130"/>
    </location>
</feature>
<keyword evidence="2" id="KW-0500">Molybdenum</keyword>
<reference evidence="6" key="1">
    <citation type="journal article" date="2005" name="J. Phycol.">
        <title>Characterization of diatom (Bacillariophyceae) nitrate reductase genes and their detection in marine phytoplankton communities.</title>
        <authorList>
            <person name="Allen A.E."/>
            <person name="Ward B.B."/>
            <person name="Song B."/>
        </authorList>
    </citation>
    <scope>NUCLEOTIDE SEQUENCE</scope>
</reference>
<dbReference type="GO" id="GO:0030151">
    <property type="term" value="F:molybdenum ion binding"/>
    <property type="evidence" value="ECO:0007669"/>
    <property type="project" value="InterPro"/>
</dbReference>
<proteinExistence type="evidence at transcript level"/>
<dbReference type="GO" id="GO:0006790">
    <property type="term" value="P:sulfur compound metabolic process"/>
    <property type="evidence" value="ECO:0007669"/>
    <property type="project" value="TreeGrafter"/>
</dbReference>
<feature type="non-terminal residue" evidence="6">
    <location>
        <position position="130"/>
    </location>
</feature>
<dbReference type="InterPro" id="IPR008335">
    <property type="entry name" value="Mopterin_OxRdtase_euk"/>
</dbReference>
<evidence type="ECO:0000313" key="6">
    <source>
        <dbReference type="EMBL" id="AAV67006.1"/>
    </source>
</evidence>
<sequence length="130" mass="15002">GGWWYKPEYLFNELNVNSAIASPAHGEKSSRHQGKSTYTMRGWAYTGGGLKVTRVEVSFDEGQTWELCELDHLPPNHAGKHWCWCHWKYVAKMQYLLAASNSHIRVRAWDQSSNTQPFELTWNVMGMVNN</sequence>
<dbReference type="Gene3D" id="2.60.40.650">
    <property type="match status" value="1"/>
</dbReference>
<dbReference type="GO" id="GO:0008482">
    <property type="term" value="F:sulfite oxidase activity"/>
    <property type="evidence" value="ECO:0007669"/>
    <property type="project" value="TreeGrafter"/>
</dbReference>
<name>Q5EZ36_9EUKA</name>
<organism evidence="6">
    <name type="scientific">uncultured eukaryote</name>
    <dbReference type="NCBI Taxonomy" id="100272"/>
    <lineage>
        <taxon>Eukaryota</taxon>
        <taxon>environmental samples</taxon>
    </lineage>
</organism>
<dbReference type="PANTHER" id="PTHR19372">
    <property type="entry name" value="SULFITE REDUCTASE"/>
    <property type="match status" value="1"/>
</dbReference>
<feature type="non-terminal residue" evidence="6">
    <location>
        <position position="1"/>
    </location>
</feature>
<keyword evidence="3" id="KW-0479">Metal-binding</keyword>
<dbReference type="PANTHER" id="PTHR19372:SF7">
    <property type="entry name" value="SULFITE OXIDASE, MITOCHONDRIAL"/>
    <property type="match status" value="1"/>
</dbReference>
<protein>
    <submittedName>
        <fullName evidence="6">Nitrate reductase</fullName>
    </submittedName>
</protein>
<comment type="cofactor">
    <cofactor evidence="1">
        <name>Mo-molybdopterin</name>
        <dbReference type="ChEBI" id="CHEBI:71302"/>
    </cofactor>
</comment>
<dbReference type="GO" id="GO:0043546">
    <property type="term" value="F:molybdopterin cofactor binding"/>
    <property type="evidence" value="ECO:0007669"/>
    <property type="project" value="TreeGrafter"/>
</dbReference>
<dbReference type="EMBL" id="AY579346">
    <property type="protein sequence ID" value="AAV67006.1"/>
    <property type="molecule type" value="mRNA"/>
</dbReference>